<dbReference type="NCBIfam" id="TIGR01863">
    <property type="entry name" value="cas_Csd1"/>
    <property type="match status" value="1"/>
</dbReference>
<feature type="compositionally biased region" description="Basic residues" evidence="1">
    <location>
        <begin position="59"/>
        <end position="69"/>
    </location>
</feature>
<dbReference type="Proteomes" id="UP000564806">
    <property type="component" value="Unassembled WGS sequence"/>
</dbReference>
<protein>
    <submittedName>
        <fullName evidence="2">Type I-C CRISPR-associated protein Cas8c/Csd1</fullName>
    </submittedName>
</protein>
<name>A0A850EJ09_9BACL</name>
<accession>A0A850EJ09</accession>
<keyword evidence="3" id="KW-1185">Reference proteome</keyword>
<reference evidence="2" key="1">
    <citation type="submission" date="2020-06" db="EMBL/GenBank/DDBJ databases">
        <title>Paenibacillus sp. nov., isolated from soil.</title>
        <authorList>
            <person name="Seo Y.L."/>
        </authorList>
    </citation>
    <scope>NUCLEOTIDE SEQUENCE [LARGE SCALE GENOMIC DNA]</scope>
    <source>
        <strain evidence="2">JW14</strain>
    </source>
</reference>
<dbReference type="InterPro" id="IPR010144">
    <property type="entry name" value="CRISPR-assoc_prot_Csd1-typ"/>
</dbReference>
<evidence type="ECO:0000256" key="1">
    <source>
        <dbReference type="SAM" id="MobiDB-lite"/>
    </source>
</evidence>
<dbReference type="RefSeq" id="WP_175370093.1">
    <property type="nucleotide sequence ID" value="NZ_JABWCS010000185.1"/>
</dbReference>
<evidence type="ECO:0000313" key="3">
    <source>
        <dbReference type="Proteomes" id="UP000564806"/>
    </source>
</evidence>
<gene>
    <name evidence="2" type="primary">cas8c</name>
    <name evidence="2" type="ORF">HPT30_03440</name>
</gene>
<feature type="region of interest" description="Disordered" evidence="1">
    <location>
        <begin position="583"/>
        <end position="608"/>
    </location>
</feature>
<feature type="region of interest" description="Disordered" evidence="1">
    <location>
        <begin position="58"/>
        <end position="84"/>
    </location>
</feature>
<dbReference type="EMBL" id="JABWCS010000185">
    <property type="protein sequence ID" value="NUU59407.1"/>
    <property type="molecule type" value="Genomic_DNA"/>
</dbReference>
<organism evidence="2 3">
    <name type="scientific">Paenibacillus agri</name>
    <dbReference type="NCBI Taxonomy" id="2744309"/>
    <lineage>
        <taxon>Bacteria</taxon>
        <taxon>Bacillati</taxon>
        <taxon>Bacillota</taxon>
        <taxon>Bacilli</taxon>
        <taxon>Bacillales</taxon>
        <taxon>Paenibacillaceae</taxon>
        <taxon>Paenibacillus</taxon>
    </lineage>
</organism>
<sequence length="608" mass="68153">MILQALCGYYDRFAEANSSEIAPPGYELNSVSCCIVLDKEGNVCDVIDMIDEFEVTGSKGKKEKKRQPRKMITPQQPKRSGSRPEAAFLCENASFIFGVYKDRAGAEYRFKASRDIHEKVLAGLEDEGAQAVLAFYNNRKQGTYLYEGVDTSYFEDGGNIVFLLDGESDFIHNRPEIQAAWNRHLAQRSTEASIGQCLVTGEVLPIARIHGNLGGFGQDKPTVVGFNQDSFVSYRKEKGDNAPISENAAFKYVTALNMLISDRNHCMHMHGDKLLFWAEREAPVEEQAILGLMEGGTSQPDKLLDEVRNREIASILDSLYKGKSPEELGLDPHVRFYLLGLSSNKTRVVVRYFYVNTFGQLVTRLQLHHQDIHIAGPTWEPEHPSINKILIETAVLHKSENVPAPHRSALVRCILSGGLYPNSLYMAMLGRIRAEAAANAKTAINRTRIGVIKGYLNRLSRKSNNKEEAITVGLNKEDKTISYLLGQMFALLEKAQSDALGNVNASVVDKYLNAALASPQQVFPSLLSNAEKHFSKSKKYNIKMRIREIMQDIPSNGYPKTLNAEDQGRFLVGYYHQQQDIYTKKDKLDSKKDDETSKDSDQNHEEGI</sequence>
<dbReference type="Pfam" id="PF09709">
    <property type="entry name" value="Cas_Csd1"/>
    <property type="match status" value="1"/>
</dbReference>
<comment type="caution">
    <text evidence="2">The sequence shown here is derived from an EMBL/GenBank/DDBJ whole genome shotgun (WGS) entry which is preliminary data.</text>
</comment>
<evidence type="ECO:0000313" key="2">
    <source>
        <dbReference type="EMBL" id="NUU59407.1"/>
    </source>
</evidence>
<dbReference type="CDD" id="cd09757">
    <property type="entry name" value="Cas8c_I-C"/>
    <property type="match status" value="1"/>
</dbReference>
<proteinExistence type="predicted"/>
<dbReference type="AlphaFoldDB" id="A0A850EJ09"/>